<reference evidence="3" key="1">
    <citation type="submission" date="2025-08" db="UniProtKB">
        <authorList>
            <consortium name="RefSeq"/>
        </authorList>
    </citation>
    <scope>IDENTIFICATION</scope>
    <source>
        <tissue evidence="3">Muscle</tissue>
    </source>
</reference>
<accession>A0ABM1S053</accession>
<dbReference type="Gene3D" id="1.10.10.750">
    <property type="entry name" value="Ypt/Rab-GAP domain of gyp1p, domain 1"/>
    <property type="match status" value="1"/>
</dbReference>
<feature type="domain" description="Rab-GAP TBC" evidence="1">
    <location>
        <begin position="66"/>
        <end position="160"/>
    </location>
</feature>
<evidence type="ECO:0000313" key="3">
    <source>
        <dbReference type="RefSeq" id="XP_022237008.1"/>
    </source>
</evidence>
<dbReference type="GeneID" id="111084672"/>
<keyword evidence="2" id="KW-1185">Reference proteome</keyword>
<dbReference type="SUPFAM" id="SSF47923">
    <property type="entry name" value="Ypt/Rab-GAP domain of gyp1p"/>
    <property type="match status" value="1"/>
</dbReference>
<dbReference type="Pfam" id="PF00566">
    <property type="entry name" value="RabGAP-TBC"/>
    <property type="match status" value="1"/>
</dbReference>
<proteinExistence type="predicted"/>
<dbReference type="PROSITE" id="PS50086">
    <property type="entry name" value="TBC_RABGAP"/>
    <property type="match status" value="1"/>
</dbReference>
<dbReference type="InterPro" id="IPR035969">
    <property type="entry name" value="Rab-GAP_TBC_sf"/>
</dbReference>
<dbReference type="Gene3D" id="1.10.8.270">
    <property type="entry name" value="putative rabgap domain of human tbc1 domain family member 14 like domains"/>
    <property type="match status" value="1"/>
</dbReference>
<gene>
    <name evidence="3" type="primary">LOC111084672</name>
</gene>
<dbReference type="InterPro" id="IPR050302">
    <property type="entry name" value="Rab_GAP_TBC_domain"/>
</dbReference>
<dbReference type="InterPro" id="IPR000195">
    <property type="entry name" value="Rab-GAP-TBC_dom"/>
</dbReference>
<dbReference type="PANTHER" id="PTHR47219">
    <property type="entry name" value="RAB GTPASE-ACTIVATING PROTEIN 1-LIKE"/>
    <property type="match status" value="1"/>
</dbReference>
<protein>
    <submittedName>
        <fullName evidence="3">Ecotropic viral integration site 5 ortholog-like</fullName>
    </submittedName>
</protein>
<feature type="non-terminal residue" evidence="3">
    <location>
        <position position="1"/>
    </location>
</feature>
<dbReference type="RefSeq" id="XP_022237008.1">
    <property type="nucleotide sequence ID" value="XM_022381300.1"/>
</dbReference>
<dbReference type="Proteomes" id="UP000694941">
    <property type="component" value="Unplaced"/>
</dbReference>
<organism evidence="2 3">
    <name type="scientific">Limulus polyphemus</name>
    <name type="common">Atlantic horseshoe crab</name>
    <dbReference type="NCBI Taxonomy" id="6850"/>
    <lineage>
        <taxon>Eukaryota</taxon>
        <taxon>Metazoa</taxon>
        <taxon>Ecdysozoa</taxon>
        <taxon>Arthropoda</taxon>
        <taxon>Chelicerata</taxon>
        <taxon>Merostomata</taxon>
        <taxon>Xiphosura</taxon>
        <taxon>Limulidae</taxon>
        <taxon>Limulus</taxon>
    </lineage>
</organism>
<name>A0ABM1S053_LIMPO</name>
<evidence type="ECO:0000259" key="1">
    <source>
        <dbReference type="PROSITE" id="PS50086"/>
    </source>
</evidence>
<feature type="non-terminal residue" evidence="3">
    <location>
        <position position="160"/>
    </location>
</feature>
<dbReference type="PANTHER" id="PTHR47219:SF22">
    <property type="entry name" value="RAB-GAP TBC DOMAIN-CONTAINING PROTEIN"/>
    <property type="match status" value="1"/>
</dbReference>
<sequence length="160" mass="18312">IIESDSKSLNSLASTHSSQVSLNSGNSPAVDDDQEDVWLTWGQIINDWEFYIKKKNSYVKDLVRKGVPHHFRGIVWQLLCNAQSCPAKDNYAEYIKSTSPCEKVIRRDIARTYPEHEFFREKDGPGQERLFNVMKAYSLYDNEVGYCQGSAFIVGLLLLQ</sequence>
<evidence type="ECO:0000313" key="2">
    <source>
        <dbReference type="Proteomes" id="UP000694941"/>
    </source>
</evidence>